<evidence type="ECO:0000256" key="1">
    <source>
        <dbReference type="SAM" id="Phobius"/>
    </source>
</evidence>
<reference evidence="4" key="1">
    <citation type="submission" date="2023-01" db="EMBL/GenBank/DDBJ databases">
        <title>Biogeochemical cycle of methane in antarctic sediments.</title>
        <authorList>
            <person name="Roldan D.M."/>
            <person name="Menes R.J."/>
        </authorList>
    </citation>
    <scope>NUCLEOTIDE SEQUENCE [LARGE SCALE GENOMIC DNA]</scope>
    <source>
        <strain evidence="4">K-2018 MAG008</strain>
    </source>
</reference>
<protein>
    <submittedName>
        <fullName evidence="4">MgtC/SapB family protein</fullName>
    </submittedName>
</protein>
<gene>
    <name evidence="4" type="ORF">PSU93_03920</name>
</gene>
<dbReference type="PANTHER" id="PTHR39084">
    <property type="entry name" value="MEMBRANE PROTEIN-RELATED"/>
    <property type="match status" value="1"/>
</dbReference>
<dbReference type="InterPro" id="IPR049177">
    <property type="entry name" value="MgtC_SapB_SrpB_YhiD_N"/>
</dbReference>
<keyword evidence="5" id="KW-1185">Reference proteome</keyword>
<keyword evidence="1" id="KW-1133">Transmembrane helix</keyword>
<feature type="transmembrane region" description="Helical" evidence="1">
    <location>
        <begin position="207"/>
        <end position="227"/>
    </location>
</feature>
<dbReference type="Pfam" id="PF02308">
    <property type="entry name" value="MgtC"/>
    <property type="match status" value="1"/>
</dbReference>
<keyword evidence="1" id="KW-0472">Membrane</keyword>
<evidence type="ECO:0000259" key="3">
    <source>
        <dbReference type="Pfam" id="PF13194"/>
    </source>
</evidence>
<accession>A0AA43Q4I3</accession>
<dbReference type="Proteomes" id="UP001160519">
    <property type="component" value="Unassembled WGS sequence"/>
</dbReference>
<dbReference type="AlphaFoldDB" id="A0AA43Q4I3"/>
<dbReference type="InterPro" id="IPR025105">
    <property type="entry name" value="DUF4010"/>
</dbReference>
<evidence type="ECO:0000313" key="4">
    <source>
        <dbReference type="EMBL" id="MDI1230282.1"/>
    </source>
</evidence>
<name>A0AA43Q4I3_9GAMM</name>
<feature type="transmembrane region" description="Helical" evidence="1">
    <location>
        <begin position="44"/>
        <end position="77"/>
    </location>
</feature>
<sequence>MTEIQQTFYFLSVSLAIGLLIGVERGWKEREAEEGHRIAGVRTYGLIGLMGGCSALLAGHIGALIFGLAFAGLAAALTTAYVVNLRYVGKDVGITSLVSGLLVFVLGALAAIGEVTISAAFAVVTTLLLGYKPLLHRWVNALEAEELRAGIRLLLISVVLLPLLPNRGYGPWQALNPYVIWWMVVLIAAISFVGYFAIKIGGTTRGAIFTGLFGGLASSTALTLHFSRMTRQDAALTPMLSTGILLACGTMFPRMLLVASLLNNGLFQPMLVPVVVMMLFLYLPALWYSRMSAHKKSDTAFSFDNPLELKTALGFGLLLALVMLLGKMLRNWFGNVGMLALAAASGVADVDAISLLLARMSQTDLAVGDAVMGIVIAAAVNNLVKGGMSTVIGGKAMGLRVGLPLLASTAGGLVSAWLWVE</sequence>
<feature type="transmembrane region" description="Helical" evidence="1">
    <location>
        <begin position="365"/>
        <end position="384"/>
    </location>
</feature>
<feature type="transmembrane region" description="Helical" evidence="1">
    <location>
        <begin position="338"/>
        <end position="359"/>
    </location>
</feature>
<feature type="transmembrane region" description="Helical" evidence="1">
    <location>
        <begin position="270"/>
        <end position="289"/>
    </location>
</feature>
<keyword evidence="1" id="KW-0812">Transmembrane</keyword>
<evidence type="ECO:0000313" key="5">
    <source>
        <dbReference type="Proteomes" id="UP001160519"/>
    </source>
</evidence>
<feature type="domain" description="MgtC/SapB/SrpB/YhiD N-terminal" evidence="2">
    <location>
        <begin position="11"/>
        <end position="137"/>
    </location>
</feature>
<dbReference type="PANTHER" id="PTHR39084:SF1">
    <property type="entry name" value="DUF4010 DOMAIN-CONTAINING PROTEIN"/>
    <property type="match status" value="1"/>
</dbReference>
<comment type="caution">
    <text evidence="4">The sequence shown here is derived from an EMBL/GenBank/DDBJ whole genome shotgun (WGS) entry which is preliminary data.</text>
</comment>
<feature type="transmembrane region" description="Helical" evidence="1">
    <location>
        <begin position="178"/>
        <end position="198"/>
    </location>
</feature>
<organism evidence="4 5">
    <name type="scientific">Candidatus Methylobacter titanis</name>
    <dbReference type="NCBI Taxonomy" id="3053457"/>
    <lineage>
        <taxon>Bacteria</taxon>
        <taxon>Pseudomonadati</taxon>
        <taxon>Pseudomonadota</taxon>
        <taxon>Gammaproteobacteria</taxon>
        <taxon>Methylococcales</taxon>
        <taxon>Methylococcaceae</taxon>
        <taxon>Methylobacter</taxon>
    </lineage>
</organism>
<feature type="transmembrane region" description="Helical" evidence="1">
    <location>
        <begin position="97"/>
        <end position="129"/>
    </location>
</feature>
<feature type="transmembrane region" description="Helical" evidence="1">
    <location>
        <begin position="6"/>
        <end position="23"/>
    </location>
</feature>
<dbReference type="EMBL" id="JAQSDF010000007">
    <property type="protein sequence ID" value="MDI1230282.1"/>
    <property type="molecule type" value="Genomic_DNA"/>
</dbReference>
<proteinExistence type="predicted"/>
<feature type="domain" description="DUF4010" evidence="3">
    <location>
        <begin position="185"/>
        <end position="393"/>
    </location>
</feature>
<feature type="transmembrane region" description="Helical" evidence="1">
    <location>
        <begin position="396"/>
        <end position="420"/>
    </location>
</feature>
<feature type="transmembrane region" description="Helical" evidence="1">
    <location>
        <begin position="239"/>
        <end position="258"/>
    </location>
</feature>
<dbReference type="Pfam" id="PF13194">
    <property type="entry name" value="DUF4010"/>
    <property type="match status" value="1"/>
</dbReference>
<feature type="transmembrane region" description="Helical" evidence="1">
    <location>
        <begin position="309"/>
        <end position="326"/>
    </location>
</feature>
<evidence type="ECO:0000259" key="2">
    <source>
        <dbReference type="Pfam" id="PF02308"/>
    </source>
</evidence>